<dbReference type="EMBL" id="MHOP01000005">
    <property type="protein sequence ID" value="OGZ66399.1"/>
    <property type="molecule type" value="Genomic_DNA"/>
</dbReference>
<name>A0A1G2HVG6_9BACT</name>
<dbReference type="Proteomes" id="UP000178774">
    <property type="component" value="Unassembled WGS sequence"/>
</dbReference>
<evidence type="ECO:0008006" key="4">
    <source>
        <dbReference type="Google" id="ProtNLM"/>
    </source>
</evidence>
<gene>
    <name evidence="2" type="ORF">A2822_01435</name>
</gene>
<sequence length="172" mass="18912">MKKNGFTIIELIITIAILSFGIIGVYGAFSPMVSLNSAIASKFTASQLAQEGFEVVRNIRDNNFEKIRQGQRLAWSAGLLNCSLGCQLDYKTGTSAQGLENALKGYNESDYLKINADGFYGYGQGTATKFRRSVTITQADSPDILKITVVVMWSDGSKPVSFETEGYLYNYQ</sequence>
<proteinExistence type="predicted"/>
<keyword evidence="1" id="KW-0812">Transmembrane</keyword>
<keyword evidence="1" id="KW-1133">Transmembrane helix</keyword>
<accession>A0A1G2HVG6</accession>
<feature type="transmembrane region" description="Helical" evidence="1">
    <location>
        <begin position="7"/>
        <end position="29"/>
    </location>
</feature>
<comment type="caution">
    <text evidence="2">The sequence shown here is derived from an EMBL/GenBank/DDBJ whole genome shotgun (WGS) entry which is preliminary data.</text>
</comment>
<evidence type="ECO:0000256" key="1">
    <source>
        <dbReference type="SAM" id="Phobius"/>
    </source>
</evidence>
<evidence type="ECO:0000313" key="3">
    <source>
        <dbReference type="Proteomes" id="UP000178774"/>
    </source>
</evidence>
<dbReference type="InterPro" id="IPR012902">
    <property type="entry name" value="N_methyl_site"/>
</dbReference>
<dbReference type="AlphaFoldDB" id="A0A1G2HVG6"/>
<keyword evidence="1" id="KW-0472">Membrane</keyword>
<dbReference type="NCBIfam" id="TIGR02532">
    <property type="entry name" value="IV_pilin_GFxxxE"/>
    <property type="match status" value="1"/>
</dbReference>
<reference evidence="2 3" key="1">
    <citation type="journal article" date="2016" name="Nat. Commun.">
        <title>Thousands of microbial genomes shed light on interconnected biogeochemical processes in an aquifer system.</title>
        <authorList>
            <person name="Anantharaman K."/>
            <person name="Brown C.T."/>
            <person name="Hug L.A."/>
            <person name="Sharon I."/>
            <person name="Castelle C.J."/>
            <person name="Probst A.J."/>
            <person name="Thomas B.C."/>
            <person name="Singh A."/>
            <person name="Wilkins M.J."/>
            <person name="Karaoz U."/>
            <person name="Brodie E.L."/>
            <person name="Williams K.H."/>
            <person name="Hubbard S.S."/>
            <person name="Banfield J.F."/>
        </authorList>
    </citation>
    <scope>NUCLEOTIDE SEQUENCE [LARGE SCALE GENOMIC DNA]</scope>
</reference>
<dbReference type="Pfam" id="PF07963">
    <property type="entry name" value="N_methyl"/>
    <property type="match status" value="1"/>
</dbReference>
<protein>
    <recommendedName>
        <fullName evidence="4">Prepilin-type N-terminal cleavage/methylation domain-containing protein</fullName>
    </recommendedName>
</protein>
<evidence type="ECO:0000313" key="2">
    <source>
        <dbReference type="EMBL" id="OGZ66399.1"/>
    </source>
</evidence>
<organism evidence="2 3">
    <name type="scientific">Candidatus Staskawiczbacteria bacterium RIFCSPHIGHO2_01_FULL_41_41</name>
    <dbReference type="NCBI Taxonomy" id="1802203"/>
    <lineage>
        <taxon>Bacteria</taxon>
        <taxon>Candidatus Staskawicziibacteriota</taxon>
    </lineage>
</organism>